<gene>
    <name evidence="1" type="ORF">L1987_51421</name>
</gene>
<organism evidence="1 2">
    <name type="scientific">Smallanthus sonchifolius</name>
    <dbReference type="NCBI Taxonomy" id="185202"/>
    <lineage>
        <taxon>Eukaryota</taxon>
        <taxon>Viridiplantae</taxon>
        <taxon>Streptophyta</taxon>
        <taxon>Embryophyta</taxon>
        <taxon>Tracheophyta</taxon>
        <taxon>Spermatophyta</taxon>
        <taxon>Magnoliopsida</taxon>
        <taxon>eudicotyledons</taxon>
        <taxon>Gunneridae</taxon>
        <taxon>Pentapetalae</taxon>
        <taxon>asterids</taxon>
        <taxon>campanulids</taxon>
        <taxon>Asterales</taxon>
        <taxon>Asteraceae</taxon>
        <taxon>Asteroideae</taxon>
        <taxon>Heliantheae alliance</taxon>
        <taxon>Millerieae</taxon>
        <taxon>Smallanthus</taxon>
    </lineage>
</organism>
<evidence type="ECO:0000313" key="1">
    <source>
        <dbReference type="EMBL" id="KAI3761016.1"/>
    </source>
</evidence>
<name>A0ACB9EQP1_9ASTR</name>
<dbReference type="EMBL" id="CM042034">
    <property type="protein sequence ID" value="KAI3761016.1"/>
    <property type="molecule type" value="Genomic_DNA"/>
</dbReference>
<proteinExistence type="predicted"/>
<evidence type="ECO:0000313" key="2">
    <source>
        <dbReference type="Proteomes" id="UP001056120"/>
    </source>
</evidence>
<accession>A0ACB9EQP1</accession>
<keyword evidence="2" id="KW-1185">Reference proteome</keyword>
<sequence>MSRNDNFQILQIQTCALKVNIHCDGCKHKVKKILRKIEGVYFVDIDSEQQKVRVSGNVDSNTLINKLIKAGKYAELWPSSDQEISNFMDGGNNQNPVQNRITSQNAPKSQPLSTPAYPRNLEDEMSFERYLKPSMDMENYTQVGWGDGSLIGGNGSGFIDLENYHEHQARMPMYQESHPLPMMMNMHGDMGNALVHYNM</sequence>
<comment type="caution">
    <text evidence="1">The sequence shown here is derived from an EMBL/GenBank/DDBJ whole genome shotgun (WGS) entry which is preliminary data.</text>
</comment>
<reference evidence="1 2" key="2">
    <citation type="journal article" date="2022" name="Mol. Ecol. Resour.">
        <title>The genomes of chicory, endive, great burdock and yacon provide insights into Asteraceae paleo-polyploidization history and plant inulin production.</title>
        <authorList>
            <person name="Fan W."/>
            <person name="Wang S."/>
            <person name="Wang H."/>
            <person name="Wang A."/>
            <person name="Jiang F."/>
            <person name="Liu H."/>
            <person name="Zhao H."/>
            <person name="Xu D."/>
            <person name="Zhang Y."/>
        </authorList>
    </citation>
    <scope>NUCLEOTIDE SEQUENCE [LARGE SCALE GENOMIC DNA]</scope>
    <source>
        <strain evidence="2">cv. Yunnan</strain>
        <tissue evidence="1">Leaves</tissue>
    </source>
</reference>
<dbReference type="Proteomes" id="UP001056120">
    <property type="component" value="Linkage Group LG17"/>
</dbReference>
<reference evidence="2" key="1">
    <citation type="journal article" date="2022" name="Mol. Ecol. Resour.">
        <title>The genomes of chicory, endive, great burdock and yacon provide insights into Asteraceae palaeo-polyploidization history and plant inulin production.</title>
        <authorList>
            <person name="Fan W."/>
            <person name="Wang S."/>
            <person name="Wang H."/>
            <person name="Wang A."/>
            <person name="Jiang F."/>
            <person name="Liu H."/>
            <person name="Zhao H."/>
            <person name="Xu D."/>
            <person name="Zhang Y."/>
        </authorList>
    </citation>
    <scope>NUCLEOTIDE SEQUENCE [LARGE SCALE GENOMIC DNA]</scope>
    <source>
        <strain evidence="2">cv. Yunnan</strain>
    </source>
</reference>
<protein>
    <submittedName>
        <fullName evidence="1">Uncharacterized protein</fullName>
    </submittedName>
</protein>